<proteinExistence type="predicted"/>
<dbReference type="EMBL" id="CP006868">
    <property type="protein sequence ID" value="UXD22103.1"/>
    <property type="molecule type" value="Genomic_DNA"/>
</dbReference>
<accession>A0A977KAK4</accession>
<organism evidence="1 2">
    <name type="scientific">Ignicoccus pacificus DSM 13166</name>
    <dbReference type="NCBI Taxonomy" id="940294"/>
    <lineage>
        <taxon>Archaea</taxon>
        <taxon>Thermoproteota</taxon>
        <taxon>Thermoprotei</taxon>
        <taxon>Desulfurococcales</taxon>
        <taxon>Desulfurococcaceae</taxon>
        <taxon>Ignicoccus</taxon>
    </lineage>
</organism>
<reference evidence="1" key="1">
    <citation type="submission" date="2013-11" db="EMBL/GenBank/DDBJ databases">
        <title>Comparative genomics of Ignicoccus.</title>
        <authorList>
            <person name="Podar M."/>
        </authorList>
    </citation>
    <scope>NUCLEOTIDE SEQUENCE</scope>
    <source>
        <strain evidence="1">DSM 13166</strain>
    </source>
</reference>
<evidence type="ECO:0000313" key="1">
    <source>
        <dbReference type="EMBL" id="UXD22103.1"/>
    </source>
</evidence>
<keyword evidence="2" id="KW-1185">Reference proteome</keyword>
<dbReference type="Proteomes" id="UP001063698">
    <property type="component" value="Chromosome"/>
</dbReference>
<gene>
    <name evidence="1" type="ORF">IPA_01665</name>
</gene>
<sequence>MSASEAVTKASVASTLNALGFHEVDPYKEAEAELLRLMINAGAMPLELDIDITFSEILDNVGEAVITEAVERGETLLEVLKENMSEGVKAKVAQFLTMDVIDVIAMIAEASGKNPADVYSAFAEVDSSERPKVAVATLAKVLVEAIRKEQ</sequence>
<dbReference type="KEGG" id="ipc:IPA_01665"/>
<name>A0A977KAK4_9CREN</name>
<evidence type="ECO:0000313" key="2">
    <source>
        <dbReference type="Proteomes" id="UP001063698"/>
    </source>
</evidence>
<dbReference type="AlphaFoldDB" id="A0A977KAK4"/>
<protein>
    <submittedName>
        <fullName evidence="1">Uncharacterized protein</fullName>
    </submittedName>
</protein>